<dbReference type="InterPro" id="IPR047952">
    <property type="entry name" value="Transpos_IS4"/>
</dbReference>
<evidence type="ECO:0000256" key="2">
    <source>
        <dbReference type="ARBA" id="ARBA00022578"/>
    </source>
</evidence>
<dbReference type="SUPFAM" id="SSF53098">
    <property type="entry name" value="Ribonuclease H-like"/>
    <property type="match status" value="1"/>
</dbReference>
<protein>
    <submittedName>
        <fullName evidence="6">Transposase DDE domain protein</fullName>
    </submittedName>
</protein>
<accession>A0A517T837</accession>
<reference evidence="6 7" key="1">
    <citation type="submission" date="2019-02" db="EMBL/GenBank/DDBJ databases">
        <title>Deep-cultivation of Planctomycetes and their phenomic and genomic characterization uncovers novel biology.</title>
        <authorList>
            <person name="Wiegand S."/>
            <person name="Jogler M."/>
            <person name="Boedeker C."/>
            <person name="Pinto D."/>
            <person name="Vollmers J."/>
            <person name="Rivas-Marin E."/>
            <person name="Kohn T."/>
            <person name="Peeters S.H."/>
            <person name="Heuer A."/>
            <person name="Rast P."/>
            <person name="Oberbeckmann S."/>
            <person name="Bunk B."/>
            <person name="Jeske O."/>
            <person name="Meyerdierks A."/>
            <person name="Storesund J.E."/>
            <person name="Kallscheuer N."/>
            <person name="Luecker S."/>
            <person name="Lage O.M."/>
            <person name="Pohl T."/>
            <person name="Merkel B.J."/>
            <person name="Hornburger P."/>
            <person name="Mueller R.-W."/>
            <person name="Bruemmer F."/>
            <person name="Labrenz M."/>
            <person name="Spormann A.M."/>
            <person name="Op den Camp H."/>
            <person name="Overmann J."/>
            <person name="Amann R."/>
            <person name="Jetten M.S.M."/>
            <person name="Mascher T."/>
            <person name="Medema M.H."/>
            <person name="Devos D.P."/>
            <person name="Kaster A.-K."/>
            <person name="Ovreas L."/>
            <person name="Rohde M."/>
            <person name="Galperin M.Y."/>
            <person name="Jogler C."/>
        </authorList>
    </citation>
    <scope>NUCLEOTIDE SEQUENCE [LARGE SCALE GENOMIC DNA]</scope>
    <source>
        <strain evidence="6 7">V22</strain>
    </source>
</reference>
<dbReference type="EMBL" id="CP036316">
    <property type="protein sequence ID" value="QDT64536.1"/>
    <property type="molecule type" value="Genomic_DNA"/>
</dbReference>
<evidence type="ECO:0000313" key="7">
    <source>
        <dbReference type="Proteomes" id="UP000319976"/>
    </source>
</evidence>
<dbReference type="InterPro" id="IPR012337">
    <property type="entry name" value="RNaseH-like_sf"/>
</dbReference>
<dbReference type="GO" id="GO:0003677">
    <property type="term" value="F:DNA binding"/>
    <property type="evidence" value="ECO:0007669"/>
    <property type="project" value="UniProtKB-KW"/>
</dbReference>
<dbReference type="RefSeq" id="WP_145261784.1">
    <property type="nucleotide sequence ID" value="NZ_CP036316.1"/>
</dbReference>
<dbReference type="Gene3D" id="3.90.350.10">
    <property type="entry name" value="Transposase Inhibitor Protein From Tn5, Chain A, domain 1"/>
    <property type="match status" value="1"/>
</dbReference>
<sequence length="408" mass="45296">MAQGNDWQVERGVGLLRRVFPLLRVLARDGTGRDRAGNRRLTYAQYAGLVLVGLFNPVLTSGRSLVAASGLKTVRRLTGGGRVSLGSFSEASSVFEPRRLEGIAAQLRTKWHQQRGRRLPRGKLGDVPDTLVERLIAIDGTVFTALPKLAADSDRLRQWRLHVALDVTDRTVHSARLSEEPSSPGDSEPTQAAAMIREHPTPGLYLLDRGYRSVRLLNSVHEAGGDYITRLNRNDGRVVNNDSMNLNKPSAAAREIGIVADEWIEFGGSRKASSNHPIRRITVIPPADRPSAARQGRPRTDQTGRDELILATTLIDQPAERIVAMYEQRWQIELFFRFLIHTLGCRTLISAKTAGVEIQLYCAIIASLLLALATGRSLTLREHEMVCHYFSGWANEQELLQTLEKPPP</sequence>
<keyword evidence="3" id="KW-0238">DNA-binding</keyword>
<gene>
    <name evidence="6" type="ORF">V22_17710</name>
</gene>
<evidence type="ECO:0000256" key="4">
    <source>
        <dbReference type="ARBA" id="ARBA00023172"/>
    </source>
</evidence>
<dbReference type="GO" id="GO:0006313">
    <property type="term" value="P:DNA transposition"/>
    <property type="evidence" value="ECO:0007669"/>
    <property type="project" value="InterPro"/>
</dbReference>
<keyword evidence="4" id="KW-0233">DNA recombination</keyword>
<feature type="domain" description="Transposase IS4-like" evidence="5">
    <location>
        <begin position="133"/>
        <end position="369"/>
    </location>
</feature>
<evidence type="ECO:0000259" key="5">
    <source>
        <dbReference type="Pfam" id="PF01609"/>
    </source>
</evidence>
<dbReference type="PANTHER" id="PTHR33258">
    <property type="entry name" value="TRANSPOSASE INSL FOR INSERTION SEQUENCE ELEMENT IS186A-RELATED"/>
    <property type="match status" value="1"/>
</dbReference>
<evidence type="ECO:0000313" key="6">
    <source>
        <dbReference type="EMBL" id="QDT64536.1"/>
    </source>
</evidence>
<dbReference type="OrthoDB" id="279773at2"/>
<comment type="similarity">
    <text evidence="1">Belongs to the transposase 11 family.</text>
</comment>
<dbReference type="Pfam" id="PF01609">
    <property type="entry name" value="DDE_Tnp_1"/>
    <property type="match status" value="1"/>
</dbReference>
<dbReference type="KEGG" id="chya:V22_17710"/>
<organism evidence="6 7">
    <name type="scientific">Calycomorphotria hydatis</name>
    <dbReference type="NCBI Taxonomy" id="2528027"/>
    <lineage>
        <taxon>Bacteria</taxon>
        <taxon>Pseudomonadati</taxon>
        <taxon>Planctomycetota</taxon>
        <taxon>Planctomycetia</taxon>
        <taxon>Planctomycetales</taxon>
        <taxon>Planctomycetaceae</taxon>
        <taxon>Calycomorphotria</taxon>
    </lineage>
</organism>
<keyword evidence="2" id="KW-0815">Transposition</keyword>
<proteinExistence type="inferred from homology"/>
<dbReference type="GO" id="GO:0004803">
    <property type="term" value="F:transposase activity"/>
    <property type="evidence" value="ECO:0007669"/>
    <property type="project" value="InterPro"/>
</dbReference>
<evidence type="ECO:0000256" key="1">
    <source>
        <dbReference type="ARBA" id="ARBA00010075"/>
    </source>
</evidence>
<evidence type="ECO:0000256" key="3">
    <source>
        <dbReference type="ARBA" id="ARBA00023125"/>
    </source>
</evidence>
<dbReference type="InterPro" id="IPR002559">
    <property type="entry name" value="Transposase_11"/>
</dbReference>
<keyword evidence="7" id="KW-1185">Reference proteome</keyword>
<name>A0A517T837_9PLAN</name>
<dbReference type="Proteomes" id="UP000319976">
    <property type="component" value="Chromosome"/>
</dbReference>
<dbReference type="PANTHER" id="PTHR33258:SF1">
    <property type="entry name" value="TRANSPOSASE INSL FOR INSERTION SEQUENCE ELEMENT IS186A-RELATED"/>
    <property type="match status" value="1"/>
</dbReference>
<dbReference type="AlphaFoldDB" id="A0A517T837"/>
<dbReference type="NCBIfam" id="NF033592">
    <property type="entry name" value="transpos_IS4_1"/>
    <property type="match status" value="1"/>
</dbReference>